<dbReference type="STRING" id="1120990.SAMN03080614_10862"/>
<evidence type="ECO:0008006" key="4">
    <source>
        <dbReference type="Google" id="ProtNLM"/>
    </source>
</evidence>
<feature type="transmembrane region" description="Helical" evidence="1">
    <location>
        <begin position="187"/>
        <end position="210"/>
    </location>
</feature>
<dbReference type="Proteomes" id="UP000243819">
    <property type="component" value="Unassembled WGS sequence"/>
</dbReference>
<feature type="transmembrane region" description="Helical" evidence="1">
    <location>
        <begin position="124"/>
        <end position="151"/>
    </location>
</feature>
<proteinExistence type="predicted"/>
<dbReference type="EMBL" id="FOIF01000086">
    <property type="protein sequence ID" value="SET21630.1"/>
    <property type="molecule type" value="Genomic_DNA"/>
</dbReference>
<gene>
    <name evidence="2" type="ORF">SAMN03080614_10862</name>
</gene>
<feature type="transmembrane region" description="Helical" evidence="1">
    <location>
        <begin position="275"/>
        <end position="295"/>
    </location>
</feature>
<keyword evidence="1" id="KW-0812">Transmembrane</keyword>
<evidence type="ECO:0000313" key="3">
    <source>
        <dbReference type="Proteomes" id="UP000243819"/>
    </source>
</evidence>
<keyword evidence="1" id="KW-1133">Transmembrane helix</keyword>
<keyword evidence="1" id="KW-0472">Membrane</keyword>
<feature type="transmembrane region" description="Helical" evidence="1">
    <location>
        <begin position="82"/>
        <end position="103"/>
    </location>
</feature>
<evidence type="ECO:0000256" key="1">
    <source>
        <dbReference type="SAM" id="Phobius"/>
    </source>
</evidence>
<organism evidence="2 3">
    <name type="scientific">Anaerobranca gottschalkii DSM 13577</name>
    <dbReference type="NCBI Taxonomy" id="1120990"/>
    <lineage>
        <taxon>Bacteria</taxon>
        <taxon>Bacillati</taxon>
        <taxon>Bacillota</taxon>
        <taxon>Clostridia</taxon>
        <taxon>Eubacteriales</taxon>
        <taxon>Proteinivoracaceae</taxon>
        <taxon>Anaerobranca</taxon>
    </lineage>
</organism>
<evidence type="ECO:0000313" key="2">
    <source>
        <dbReference type="EMBL" id="SET21630.1"/>
    </source>
</evidence>
<sequence>MNFYLNELRMIFKSKFTYVIFFFIFIFNLLNVFGYFFNNVVILLENQIIEYYNTPVTLKEWGLINSGFVENLLRPIHPVFSFMNSIYFFYTISIIVFVIVAALQMGQEFRHKTIKVKLTYMSPLVLIFNKLLALITFLLTTILFSTLILSITNSFIWFQVNKIYGYLLAHYEINLNYYFFNNIVEYFQSLVIIIIAISFYSLVAIAITYFSELPALGMLIGFTPFFRFNSVISQIIAAPADVYFKALDKILSFSELGYYGIIIHDSFINKNIWEIFTWIFMVLIVLFIVNIINLYNKKIY</sequence>
<feature type="transmembrane region" description="Helical" evidence="1">
    <location>
        <begin position="163"/>
        <end position="180"/>
    </location>
</feature>
<keyword evidence="3" id="KW-1185">Reference proteome</keyword>
<name>A0A1I0CQ45_9FIRM</name>
<reference evidence="3" key="1">
    <citation type="submission" date="2016-10" db="EMBL/GenBank/DDBJ databases">
        <authorList>
            <person name="Varghese N."/>
            <person name="Submissions S."/>
        </authorList>
    </citation>
    <scope>NUCLEOTIDE SEQUENCE [LARGE SCALE GENOMIC DNA]</scope>
    <source>
        <strain evidence="3">DSM 13577</strain>
    </source>
</reference>
<accession>A0A1I0CQ45</accession>
<dbReference type="AlphaFoldDB" id="A0A1I0CQ45"/>
<feature type="transmembrane region" description="Helical" evidence="1">
    <location>
        <begin position="16"/>
        <end position="37"/>
    </location>
</feature>
<dbReference type="RefSeq" id="WP_091351575.1">
    <property type="nucleotide sequence ID" value="NZ_FOIF01000086.1"/>
</dbReference>
<protein>
    <recommendedName>
        <fullName evidence="4">ABC-2 family transporter protein</fullName>
    </recommendedName>
</protein>